<dbReference type="Pfam" id="PF05228">
    <property type="entry name" value="CHASE4"/>
    <property type="match status" value="1"/>
</dbReference>
<comment type="caution">
    <text evidence="4">The sequence shown here is derived from an EMBL/GenBank/DDBJ whole genome shotgun (WGS) entry which is preliminary data.</text>
</comment>
<feature type="transmembrane region" description="Helical" evidence="2">
    <location>
        <begin position="304"/>
        <end position="323"/>
    </location>
</feature>
<feature type="region of interest" description="Disordered" evidence="1">
    <location>
        <begin position="495"/>
        <end position="535"/>
    </location>
</feature>
<organism evidence="4 5">
    <name type="scientific">Craterilacuibacter sinensis</name>
    <dbReference type="NCBI Taxonomy" id="2686017"/>
    <lineage>
        <taxon>Bacteria</taxon>
        <taxon>Pseudomonadati</taxon>
        <taxon>Pseudomonadota</taxon>
        <taxon>Betaproteobacteria</taxon>
        <taxon>Neisseriales</taxon>
        <taxon>Neisseriaceae</taxon>
        <taxon>Craterilacuibacter</taxon>
    </lineage>
</organism>
<keyword evidence="2" id="KW-0472">Membrane</keyword>
<dbReference type="InterPro" id="IPR035965">
    <property type="entry name" value="PAS-like_dom_sf"/>
</dbReference>
<evidence type="ECO:0000256" key="2">
    <source>
        <dbReference type="SAM" id="Phobius"/>
    </source>
</evidence>
<protein>
    <recommendedName>
        <fullName evidence="3">CHASE4 domain-containing protein</fullName>
    </recommendedName>
</protein>
<evidence type="ECO:0000313" key="4">
    <source>
        <dbReference type="EMBL" id="MXR36426.1"/>
    </source>
</evidence>
<evidence type="ECO:0000256" key="1">
    <source>
        <dbReference type="SAM" id="MobiDB-lite"/>
    </source>
</evidence>
<feature type="compositionally biased region" description="Polar residues" evidence="1">
    <location>
        <begin position="495"/>
        <end position="512"/>
    </location>
</feature>
<keyword evidence="2" id="KW-1133">Transmembrane helix</keyword>
<evidence type="ECO:0000259" key="3">
    <source>
        <dbReference type="Pfam" id="PF05228"/>
    </source>
</evidence>
<proteinExistence type="predicted"/>
<dbReference type="Proteomes" id="UP000467214">
    <property type="component" value="Unassembled WGS sequence"/>
</dbReference>
<feature type="transmembrane region" description="Helical" evidence="2">
    <location>
        <begin position="32"/>
        <end position="51"/>
    </location>
</feature>
<sequence>MPVGLYITGYCDGGEALSIFTRFLPSRLAHRIALILTVLSLLLAGSVWLYGRLTLIPSIEQYERTAARSQAAGTRNAFLESASTVERLALSWANWDDTYNYATGGDTLRLDAYLQGQKINTLGIDFLAIFDRNGGLLTTAEWDGMSAQRDDLALVRELSPATEFGRQLSSAIEHRVSTTSGIVRLARGPHFVTIIPIRTTNRSSPIGGYLVMGVSADKLLLQGKGPFSATQSSALSITSRDLPDAVQRWINKGIENEDLLILGSDDKIESWGVVNSLSGKPALLLGSSQQRDMSRLASSSLEQLALFSVVGTLLLGLLAWWVVHAHISTRLGWLLQSIHGMVRPGRVAVIETKGNDEVSYLARAINHLAMGKNASIEAQRTAEQQLDMVFSQAPSAMMQLRDGQVTDLNAAGAALYKAPHAATLVGRHLSELLETNDATAKRLLLLAQSKNTMPQSVRLLCRIRCRDGSQRPCEITALSMPQAGKPIMHLYITPLSSSGEDTRPDNTPSETDSQTDKNENNPRLISIKRASSKHA</sequence>
<dbReference type="AlphaFoldDB" id="A0A845BQA2"/>
<dbReference type="InterPro" id="IPR007892">
    <property type="entry name" value="CHASE4"/>
</dbReference>
<dbReference type="Gene3D" id="3.30.450.20">
    <property type="entry name" value="PAS domain"/>
    <property type="match status" value="1"/>
</dbReference>
<dbReference type="EMBL" id="WSSB01000004">
    <property type="protein sequence ID" value="MXR36426.1"/>
    <property type="molecule type" value="Genomic_DNA"/>
</dbReference>
<dbReference type="SUPFAM" id="SSF55785">
    <property type="entry name" value="PYP-like sensor domain (PAS domain)"/>
    <property type="match status" value="1"/>
</dbReference>
<keyword evidence="2" id="KW-0812">Transmembrane</keyword>
<feature type="domain" description="CHASE4" evidence="3">
    <location>
        <begin position="78"/>
        <end position="221"/>
    </location>
</feature>
<accession>A0A845BQA2</accession>
<keyword evidence="5" id="KW-1185">Reference proteome</keyword>
<reference evidence="4 5" key="1">
    <citation type="submission" date="2019-12" db="EMBL/GenBank/DDBJ databases">
        <title>Neisseriaceae gen. nov. sp. Genome sequencing and assembly.</title>
        <authorList>
            <person name="Liu Z."/>
            <person name="Li A."/>
        </authorList>
    </citation>
    <scope>NUCLEOTIDE SEQUENCE [LARGE SCALE GENOMIC DNA]</scope>
    <source>
        <strain evidence="4 5">B2N2-7</strain>
    </source>
</reference>
<evidence type="ECO:0000313" key="5">
    <source>
        <dbReference type="Proteomes" id="UP000467214"/>
    </source>
</evidence>
<name>A0A845BQA2_9NEIS</name>
<gene>
    <name evidence="4" type="ORF">GQF02_05495</name>
</gene>